<evidence type="ECO:0000313" key="5">
    <source>
        <dbReference type="EMBL" id="OAD20018.1"/>
    </source>
</evidence>
<dbReference type="PANTHER" id="PTHR30024">
    <property type="entry name" value="ALIPHATIC SULFONATES-BINDING PROTEIN-RELATED"/>
    <property type="match status" value="1"/>
</dbReference>
<name>A0A0A6RHK6_9GAMM</name>
<evidence type="ECO:0000256" key="2">
    <source>
        <dbReference type="ARBA" id="ARBA00010742"/>
    </source>
</evidence>
<keyword evidence="6" id="KW-1185">Reference proteome</keyword>
<dbReference type="GO" id="GO:0042597">
    <property type="term" value="C:periplasmic space"/>
    <property type="evidence" value="ECO:0007669"/>
    <property type="project" value="UniProtKB-SubCell"/>
</dbReference>
<proteinExistence type="inferred from homology"/>
<dbReference type="Pfam" id="PF09084">
    <property type="entry name" value="NMT1"/>
    <property type="match status" value="1"/>
</dbReference>
<dbReference type="AlphaFoldDB" id="A0A0A6RHK6"/>
<gene>
    <name evidence="5" type="ORF">THIOM_004304</name>
</gene>
<organism evidence="5 6">
    <name type="scientific">Candidatus Thiomargarita nelsonii</name>
    <dbReference type="NCBI Taxonomy" id="1003181"/>
    <lineage>
        <taxon>Bacteria</taxon>
        <taxon>Pseudomonadati</taxon>
        <taxon>Pseudomonadota</taxon>
        <taxon>Gammaproteobacteria</taxon>
        <taxon>Thiotrichales</taxon>
        <taxon>Thiotrichaceae</taxon>
        <taxon>Thiomargarita</taxon>
    </lineage>
</organism>
<reference evidence="5 6" key="1">
    <citation type="submission" date="2016-05" db="EMBL/GenBank/DDBJ databases">
        <title>Single-cell genome of chain-forming Candidatus Thiomargarita nelsonii and comparison to other large sulfur-oxidizing bacteria.</title>
        <authorList>
            <person name="Winkel M."/>
            <person name="Salman V."/>
            <person name="Woyke T."/>
            <person name="Schulz-Vogt H."/>
            <person name="Richter M."/>
            <person name="Flood B."/>
            <person name="Bailey J."/>
            <person name="Amann R."/>
            <person name="Mussmann M."/>
        </authorList>
    </citation>
    <scope>NUCLEOTIDE SEQUENCE [LARGE SCALE GENOMIC DNA]</scope>
    <source>
        <strain evidence="5 6">THI036</strain>
    </source>
</reference>
<protein>
    <submittedName>
        <fullName evidence="5">ABC transporter periplasmic substrate-binding protein</fullName>
    </submittedName>
</protein>
<dbReference type="PANTHER" id="PTHR30024:SF47">
    <property type="entry name" value="TAURINE-BINDING PERIPLASMIC PROTEIN"/>
    <property type="match status" value="1"/>
</dbReference>
<evidence type="ECO:0000256" key="1">
    <source>
        <dbReference type="ARBA" id="ARBA00004418"/>
    </source>
</evidence>
<evidence type="ECO:0000313" key="6">
    <source>
        <dbReference type="Proteomes" id="UP000076962"/>
    </source>
</evidence>
<dbReference type="EMBL" id="LUTY01002577">
    <property type="protein sequence ID" value="OAD20018.1"/>
    <property type="molecule type" value="Genomic_DNA"/>
</dbReference>
<dbReference type="Proteomes" id="UP000076962">
    <property type="component" value="Unassembled WGS sequence"/>
</dbReference>
<evidence type="ECO:0000256" key="3">
    <source>
        <dbReference type="ARBA" id="ARBA00022729"/>
    </source>
</evidence>
<dbReference type="InterPro" id="IPR015168">
    <property type="entry name" value="SsuA/THI5"/>
</dbReference>
<keyword evidence="3" id="KW-0732">Signal</keyword>
<dbReference type="Gene3D" id="3.40.190.10">
    <property type="entry name" value="Periplasmic binding protein-like II"/>
    <property type="match status" value="2"/>
</dbReference>
<feature type="domain" description="SsuA/THI5-like" evidence="4">
    <location>
        <begin position="80"/>
        <end position="222"/>
    </location>
</feature>
<comment type="caution">
    <text evidence="5">The sequence shown here is derived from an EMBL/GenBank/DDBJ whole genome shotgun (WGS) entry which is preliminary data.</text>
</comment>
<evidence type="ECO:0000259" key="4">
    <source>
        <dbReference type="Pfam" id="PF09084"/>
    </source>
</evidence>
<accession>A0A0A6RHK6</accession>
<sequence length="361" mass="40851">MPFYQTIAVYILLALTLLFLSACDLSEPISEEESVTGNNANHQTIQLTLAVAPQIAWMPWHLANEENLFHKMTTKDKIQVKFISENYIDAIEKFITAEVDAIAISNIDAIAQIIKRDIKADVILITNNHVGNEAILLPHATESTAQSIKGKTFALIQPSLVPQYLLDRYLIRHQIPFDQVNILNTTALDIPNILINKKADGVVANNPKLYELTHSTDAKILFDSRKIPKEIFDFIVVRREVLVEYPEFAQVLLASWFSVMKRLQGTKKNSTLDAMARLAQIPRQAFEEQLASLPFNDTPSKGLAAIRDRSRLKKSMRHLRYFIKRHDLTGNHPVSEWVSYPGRTPALLHFNGQPLQNLLGP</sequence>
<comment type="subcellular location">
    <subcellularLocation>
        <location evidence="1">Periplasm</location>
    </subcellularLocation>
</comment>
<dbReference type="SUPFAM" id="SSF53850">
    <property type="entry name" value="Periplasmic binding protein-like II"/>
    <property type="match status" value="1"/>
</dbReference>
<comment type="similarity">
    <text evidence="2">Belongs to the bacterial solute-binding protein SsuA/TauA family.</text>
</comment>